<accession>A0AA86XM74</accession>
<organism evidence="1 2">
    <name type="scientific">Caudoviricetes sp. vir249</name>
    <dbReference type="NCBI Taxonomy" id="3068355"/>
    <lineage>
        <taxon>Viruses</taxon>
        <taxon>Duplodnaviria</taxon>
        <taxon>Heunggongvirae</taxon>
        <taxon>Uroviricota</taxon>
        <taxon>Caudoviricetes</taxon>
    </lineage>
</organism>
<gene>
    <name evidence="1" type="ORF">vir249_00028</name>
</gene>
<dbReference type="GeneID" id="300198875"/>
<reference evidence="1 2" key="1">
    <citation type="journal article" date="2023" name="Nat. Microbiol.">
        <title>A compendium of viruses from methanogenic archaea reveals their diversity and adaptations to the gut environment.</title>
        <authorList>
            <person name="Medvedeva S."/>
            <person name="Borrel G."/>
            <person name="Krupovic M."/>
            <person name="Gribaldo S."/>
        </authorList>
    </citation>
    <scope>NUCLEOTIDE SEQUENCE [LARGE SCALE GENOMIC DNA]</scope>
</reference>
<dbReference type="EMBL" id="BK063678">
    <property type="protein sequence ID" value="DBA35473.1"/>
    <property type="molecule type" value="Genomic_DNA"/>
</dbReference>
<keyword evidence="2" id="KW-1185">Reference proteome</keyword>
<sequence>MSKDHIPFNDYTINNNKIAWWLVKTNKKFNTRQIYNYFNRVADYGTIIKTIKERKDNVQADSLISEFVECAIFDNKDLSFLPNYVTGRDGVKYYTNTIVSMNNRVSAYEVLHGRSPKIVYINDSHGNGTTNISADATLEKCYKAFGEFSTIDGFLSKIQGRGYSYYFNSIYNTDTTINRIKNRKGANCTDSSQLTYRVGKGLGYDVQFIHVRCKSGTGHVRVRLKHPKHTDNAWIYRDPAAVLKGNGVRSNWCMNGRVIAYNPSWIFSDLYQ</sequence>
<dbReference type="InterPro" id="IPR022119">
    <property type="entry name" value="Peptidase_C71"/>
</dbReference>
<evidence type="ECO:0000313" key="2">
    <source>
        <dbReference type="Proteomes" id="UP001303695"/>
    </source>
</evidence>
<dbReference type="RefSeq" id="YP_013605253.1">
    <property type="nucleotide sequence ID" value="NC_133254.1"/>
</dbReference>
<dbReference type="Pfam" id="PF12386">
    <property type="entry name" value="Peptidase_C71"/>
    <property type="match status" value="1"/>
</dbReference>
<protein>
    <submittedName>
        <fullName evidence="1">Pseudomurein endosiopeptidase</fullName>
    </submittedName>
</protein>
<name>A0AA86XM74_9CAUD</name>
<proteinExistence type="predicted"/>
<evidence type="ECO:0000313" key="1">
    <source>
        <dbReference type="EMBL" id="DBA35473.1"/>
    </source>
</evidence>
<dbReference type="Proteomes" id="UP001303695">
    <property type="component" value="Segment"/>
</dbReference>